<sequence length="183" mass="20270">MQTETGGLEFTLMDVRESSCPIFLRHPVTGTVTKHEHPYPASPSIRLRSADPAFIAVRASRQLSMLNLAFGTIRHFARTHAQLAINSPHEWFTSSGRPPAPKPPIIRLPLPCANRPAPATKSRNPALLPSRKRLRDTAPSDPCPPPKRSCATPPFPPRRNPSRAAKTKAREAMAPYARRRRAP</sequence>
<reference evidence="2 3" key="1">
    <citation type="journal article" date="2015" name="Fungal Genet. Biol.">
        <title>Evolution of novel wood decay mechanisms in Agaricales revealed by the genome sequences of Fistulina hepatica and Cylindrobasidium torrendii.</title>
        <authorList>
            <person name="Floudas D."/>
            <person name="Held B.W."/>
            <person name="Riley R."/>
            <person name="Nagy L.G."/>
            <person name="Koehler G."/>
            <person name="Ransdell A.S."/>
            <person name="Younus H."/>
            <person name="Chow J."/>
            <person name="Chiniquy J."/>
            <person name="Lipzen A."/>
            <person name="Tritt A."/>
            <person name="Sun H."/>
            <person name="Haridas S."/>
            <person name="LaButti K."/>
            <person name="Ohm R.A."/>
            <person name="Kues U."/>
            <person name="Blanchette R.A."/>
            <person name="Grigoriev I.V."/>
            <person name="Minto R.E."/>
            <person name="Hibbett D.S."/>
        </authorList>
    </citation>
    <scope>NUCLEOTIDE SEQUENCE [LARGE SCALE GENOMIC DNA]</scope>
    <source>
        <strain evidence="2 3">FP15055 ss-10</strain>
    </source>
</reference>
<feature type="region of interest" description="Disordered" evidence="1">
    <location>
        <begin position="92"/>
        <end position="183"/>
    </location>
</feature>
<organism evidence="2 3">
    <name type="scientific">Cylindrobasidium torrendii FP15055 ss-10</name>
    <dbReference type="NCBI Taxonomy" id="1314674"/>
    <lineage>
        <taxon>Eukaryota</taxon>
        <taxon>Fungi</taxon>
        <taxon>Dikarya</taxon>
        <taxon>Basidiomycota</taxon>
        <taxon>Agaricomycotina</taxon>
        <taxon>Agaricomycetes</taxon>
        <taxon>Agaricomycetidae</taxon>
        <taxon>Agaricales</taxon>
        <taxon>Marasmiineae</taxon>
        <taxon>Physalacriaceae</taxon>
        <taxon>Cylindrobasidium</taxon>
    </lineage>
</organism>
<gene>
    <name evidence="2" type="ORF">CYLTODRAFT_166458</name>
</gene>
<evidence type="ECO:0000313" key="3">
    <source>
        <dbReference type="Proteomes" id="UP000054007"/>
    </source>
</evidence>
<name>A0A0D7AWK6_9AGAR</name>
<dbReference type="AlphaFoldDB" id="A0A0D7AWK6"/>
<keyword evidence="3" id="KW-1185">Reference proteome</keyword>
<dbReference type="EMBL" id="KN880752">
    <property type="protein sequence ID" value="KIY62748.1"/>
    <property type="molecule type" value="Genomic_DNA"/>
</dbReference>
<evidence type="ECO:0000313" key="2">
    <source>
        <dbReference type="EMBL" id="KIY62748.1"/>
    </source>
</evidence>
<proteinExistence type="predicted"/>
<evidence type="ECO:0000256" key="1">
    <source>
        <dbReference type="SAM" id="MobiDB-lite"/>
    </source>
</evidence>
<accession>A0A0D7AWK6</accession>
<protein>
    <submittedName>
        <fullName evidence="2">Uncharacterized protein</fullName>
    </submittedName>
</protein>
<dbReference type="Proteomes" id="UP000054007">
    <property type="component" value="Unassembled WGS sequence"/>
</dbReference>
<feature type="compositionally biased region" description="Pro residues" evidence="1">
    <location>
        <begin position="141"/>
        <end position="159"/>
    </location>
</feature>